<evidence type="ECO:0000313" key="1">
    <source>
        <dbReference type="EMBL" id="MCQ1539438.1"/>
    </source>
</evidence>
<reference evidence="1 2" key="1">
    <citation type="submission" date="2019-08" db="EMBL/GenBank/DDBJ databases">
        <authorList>
            <person name="Chen S.-C."/>
            <person name="Lai M.-C."/>
            <person name="You Y.-T."/>
        </authorList>
    </citation>
    <scope>NUCLEOTIDE SEQUENCE [LARGE SCALE GENOMIC DNA]</scope>
    <source>
        <strain evidence="1 2">P2F9704a</strain>
    </source>
</reference>
<gene>
    <name evidence="1" type="ORF">FTO68_10660</name>
</gene>
<proteinExistence type="predicted"/>
<dbReference type="AlphaFoldDB" id="A0ABD4TN60"/>
<organism evidence="1 2">
    <name type="scientific">Methanocalculus taiwanensis</name>
    <dbReference type="NCBI Taxonomy" id="106207"/>
    <lineage>
        <taxon>Archaea</taxon>
        <taxon>Methanobacteriati</taxon>
        <taxon>Methanobacteriota</taxon>
        <taxon>Stenosarchaea group</taxon>
        <taxon>Methanomicrobia</taxon>
        <taxon>Methanomicrobiales</taxon>
        <taxon>Methanocalculaceae</taxon>
        <taxon>Methanocalculus</taxon>
    </lineage>
</organism>
<accession>A0ABD4TN60</accession>
<evidence type="ECO:0000313" key="2">
    <source>
        <dbReference type="Proteomes" id="UP001524383"/>
    </source>
</evidence>
<dbReference type="EMBL" id="VOTZ01000030">
    <property type="protein sequence ID" value="MCQ1539438.1"/>
    <property type="molecule type" value="Genomic_DNA"/>
</dbReference>
<dbReference type="RefSeq" id="WP_255333406.1">
    <property type="nucleotide sequence ID" value="NZ_VOTZ01000030.1"/>
</dbReference>
<protein>
    <submittedName>
        <fullName evidence="1">Uncharacterized protein</fullName>
    </submittedName>
</protein>
<keyword evidence="2" id="KW-1185">Reference proteome</keyword>
<dbReference type="Proteomes" id="UP001524383">
    <property type="component" value="Unassembled WGS sequence"/>
</dbReference>
<name>A0ABD4TN60_9EURY</name>
<comment type="caution">
    <text evidence="1">The sequence shown here is derived from an EMBL/GenBank/DDBJ whole genome shotgun (WGS) entry which is preliminary data.</text>
</comment>
<sequence>MDGKKGNECNTFAVAPGEKVDILELEELGSRYSIAIYLYFEEDLARNSTLANDMDTYAAVPEYERPFILLGQFIAFASAQDPKFRDKLKELPLMLEVIACGEMAIAGAEHRYITTLMPFLDDMAALAI</sequence>